<evidence type="ECO:0000256" key="4">
    <source>
        <dbReference type="SAM" id="MobiDB-lite"/>
    </source>
</evidence>
<keyword evidence="8" id="KW-1185">Reference proteome</keyword>
<dbReference type="EMBL" id="BAAAZG010000018">
    <property type="protein sequence ID" value="GAA4073499.1"/>
    <property type="molecule type" value="Genomic_DNA"/>
</dbReference>
<dbReference type="SMART" id="SM00346">
    <property type="entry name" value="HTH_ICLR"/>
    <property type="match status" value="1"/>
</dbReference>
<dbReference type="Pfam" id="PF09339">
    <property type="entry name" value="HTH_IclR"/>
    <property type="match status" value="1"/>
</dbReference>
<proteinExistence type="predicted"/>
<dbReference type="Proteomes" id="UP001500683">
    <property type="component" value="Unassembled WGS sequence"/>
</dbReference>
<reference evidence="8" key="1">
    <citation type="journal article" date="2019" name="Int. J. Syst. Evol. Microbiol.">
        <title>The Global Catalogue of Microorganisms (GCM) 10K type strain sequencing project: providing services to taxonomists for standard genome sequencing and annotation.</title>
        <authorList>
            <consortium name="The Broad Institute Genomics Platform"/>
            <consortium name="The Broad Institute Genome Sequencing Center for Infectious Disease"/>
            <person name="Wu L."/>
            <person name="Ma J."/>
        </authorList>
    </citation>
    <scope>NUCLEOTIDE SEQUENCE [LARGE SCALE GENOMIC DNA]</scope>
    <source>
        <strain evidence="8">JCM 16702</strain>
    </source>
</reference>
<dbReference type="InterPro" id="IPR036390">
    <property type="entry name" value="WH_DNA-bd_sf"/>
</dbReference>
<dbReference type="Gene3D" id="3.30.450.40">
    <property type="match status" value="1"/>
</dbReference>
<dbReference type="PROSITE" id="PS51077">
    <property type="entry name" value="HTH_ICLR"/>
    <property type="match status" value="1"/>
</dbReference>
<evidence type="ECO:0000259" key="5">
    <source>
        <dbReference type="PROSITE" id="PS51077"/>
    </source>
</evidence>
<dbReference type="PANTHER" id="PTHR30136">
    <property type="entry name" value="HELIX-TURN-HELIX TRANSCRIPTIONAL REGULATOR, ICLR FAMILY"/>
    <property type="match status" value="1"/>
</dbReference>
<accession>A0ABP7VSH9</accession>
<dbReference type="InterPro" id="IPR050707">
    <property type="entry name" value="HTH_MetabolicPath_Reg"/>
</dbReference>
<comment type="caution">
    <text evidence="7">The sequence shown here is derived from an EMBL/GenBank/DDBJ whole genome shotgun (WGS) entry which is preliminary data.</text>
</comment>
<evidence type="ECO:0000256" key="2">
    <source>
        <dbReference type="ARBA" id="ARBA00023125"/>
    </source>
</evidence>
<dbReference type="PANTHER" id="PTHR30136:SF35">
    <property type="entry name" value="HTH-TYPE TRANSCRIPTIONAL REGULATOR RV1719"/>
    <property type="match status" value="1"/>
</dbReference>
<dbReference type="SUPFAM" id="SSF46785">
    <property type="entry name" value="Winged helix' DNA-binding domain"/>
    <property type="match status" value="1"/>
</dbReference>
<protein>
    <submittedName>
        <fullName evidence="7">IclR family transcriptional regulator</fullName>
    </submittedName>
</protein>
<evidence type="ECO:0000313" key="8">
    <source>
        <dbReference type="Proteomes" id="UP001500683"/>
    </source>
</evidence>
<dbReference type="InterPro" id="IPR014757">
    <property type="entry name" value="Tscrpt_reg_IclR_C"/>
</dbReference>
<dbReference type="Gene3D" id="1.10.10.10">
    <property type="entry name" value="Winged helix-like DNA-binding domain superfamily/Winged helix DNA-binding domain"/>
    <property type="match status" value="1"/>
</dbReference>
<keyword evidence="2" id="KW-0238">DNA-binding</keyword>
<dbReference type="Pfam" id="PF01614">
    <property type="entry name" value="IclR_C"/>
    <property type="match status" value="1"/>
</dbReference>
<dbReference type="RefSeq" id="WP_344947426.1">
    <property type="nucleotide sequence ID" value="NZ_BAAAZG010000018.1"/>
</dbReference>
<evidence type="ECO:0000256" key="1">
    <source>
        <dbReference type="ARBA" id="ARBA00023015"/>
    </source>
</evidence>
<evidence type="ECO:0000313" key="7">
    <source>
        <dbReference type="EMBL" id="GAA4073499.1"/>
    </source>
</evidence>
<sequence length="293" mass="30882">MSRPEMDVASKPVSEALPAHAGTAAPAGAAGTPREATGTAKALVKGLALVDLIATGGPRRLTDLVTATGVPRGTVVRLLEVLVAHEVLRADASGHYDLGPQLAVWGQGFLGRLDVRAQAADLMRELTEQTRETCFLGVRRGAQVLYIAKTDSPQAVRPAAVEGSVNPLHCTGIGKALLAHADDEVVRDYLAGPLERRTPNTIIDAQALAAELAEVRERGYAIDEIENEEGVRCVAAPVRDHGGRVVAALSVSAPAYRFPREEMPGVARRLLAAAATLSARLGHRAPQQTEEIS</sequence>
<gene>
    <name evidence="7" type="ORF">GCM10022214_32460</name>
</gene>
<keyword evidence="1" id="KW-0805">Transcription regulation</keyword>
<name>A0ABP7VSH9_9ACTN</name>
<dbReference type="InterPro" id="IPR036388">
    <property type="entry name" value="WH-like_DNA-bd_sf"/>
</dbReference>
<feature type="compositionally biased region" description="Low complexity" evidence="4">
    <location>
        <begin position="16"/>
        <end position="34"/>
    </location>
</feature>
<feature type="domain" description="IclR-ED" evidence="6">
    <location>
        <begin position="101"/>
        <end position="283"/>
    </location>
</feature>
<feature type="domain" description="HTH iclR-type" evidence="5">
    <location>
        <begin position="40"/>
        <end position="100"/>
    </location>
</feature>
<dbReference type="InterPro" id="IPR029016">
    <property type="entry name" value="GAF-like_dom_sf"/>
</dbReference>
<dbReference type="InterPro" id="IPR005471">
    <property type="entry name" value="Tscrpt_reg_IclR_N"/>
</dbReference>
<evidence type="ECO:0000259" key="6">
    <source>
        <dbReference type="PROSITE" id="PS51078"/>
    </source>
</evidence>
<keyword evidence="3" id="KW-0804">Transcription</keyword>
<dbReference type="PROSITE" id="PS51078">
    <property type="entry name" value="ICLR_ED"/>
    <property type="match status" value="1"/>
</dbReference>
<evidence type="ECO:0000256" key="3">
    <source>
        <dbReference type="ARBA" id="ARBA00023163"/>
    </source>
</evidence>
<feature type="region of interest" description="Disordered" evidence="4">
    <location>
        <begin position="1"/>
        <end position="34"/>
    </location>
</feature>
<dbReference type="SUPFAM" id="SSF55781">
    <property type="entry name" value="GAF domain-like"/>
    <property type="match status" value="1"/>
</dbReference>
<organism evidence="7 8">
    <name type="scientific">Actinomadura miaoliensis</name>
    <dbReference type="NCBI Taxonomy" id="430685"/>
    <lineage>
        <taxon>Bacteria</taxon>
        <taxon>Bacillati</taxon>
        <taxon>Actinomycetota</taxon>
        <taxon>Actinomycetes</taxon>
        <taxon>Streptosporangiales</taxon>
        <taxon>Thermomonosporaceae</taxon>
        <taxon>Actinomadura</taxon>
    </lineage>
</organism>